<comment type="caution">
    <text evidence="3">The sequence shown here is derived from an EMBL/GenBank/DDBJ whole genome shotgun (WGS) entry which is preliminary data.</text>
</comment>
<evidence type="ECO:0000313" key="4">
    <source>
        <dbReference type="Proteomes" id="UP001605036"/>
    </source>
</evidence>
<gene>
    <name evidence="3" type="ORF">R1flu_000246</name>
</gene>
<proteinExistence type="predicted"/>
<feature type="coiled-coil region" evidence="1">
    <location>
        <begin position="105"/>
        <end position="132"/>
    </location>
</feature>
<reference evidence="3 4" key="1">
    <citation type="submission" date="2024-09" db="EMBL/GenBank/DDBJ databases">
        <title>Chromosome-scale assembly of Riccia fluitans.</title>
        <authorList>
            <person name="Paukszto L."/>
            <person name="Sawicki J."/>
            <person name="Karawczyk K."/>
            <person name="Piernik-Szablinska J."/>
            <person name="Szczecinska M."/>
            <person name="Mazdziarz M."/>
        </authorList>
    </citation>
    <scope>NUCLEOTIDE SEQUENCE [LARGE SCALE GENOMIC DNA]</scope>
    <source>
        <strain evidence="3">Rf_01</strain>
        <tissue evidence="3">Aerial parts of the thallus</tissue>
    </source>
</reference>
<sequence length="446" mass="51798">MASTAGLVPITRAFLAKYYDKYPYSSLNQEISSLIDSLKEQYSILALEYKKASGKKNLLQDLVITVPHKIDENLWKNREQVEEILYLLEKTHWPATLKEHCSTGKKNVADALERYKVVLKDLLKEIEAFQAANSNRVYNMVLTYMPQDFRCSLIKQQRERSERKRQAEVEALVNNGGTIRDKFALLWSQQMERRRQLAQLGSGSGLYKQLVKLLVGVPMVLLDFVKQINDHQGPMEEQRERYGPPLYELTALSNSIRIFTEFWWRTFDISEPRTEELLGLLDKTVDAYVTEFRHFLKFIQEVFEHSPFLITAEEAGLTERKLEDFEEIPIPAGKMHEVLVKVECEGAILAWDFRLTSGKDVGFHVEFIHESGSKVPMVPYKRYEANQPNQGDFPSPFVGQYKLIWDNSYSTFYRKVVRHKLDVIPPVGKRDQARRSFQLSREGCTI</sequence>
<dbReference type="InterPro" id="IPR036598">
    <property type="entry name" value="GOLD_dom_sf"/>
</dbReference>
<protein>
    <recommendedName>
        <fullName evidence="2">GOLD domain-containing protein</fullName>
    </recommendedName>
</protein>
<dbReference type="PANTHER" id="PTHR47532:SF1">
    <property type="entry name" value="RETINAL-BINDING PROTEIN"/>
    <property type="match status" value="1"/>
</dbReference>
<dbReference type="InterPro" id="IPR009038">
    <property type="entry name" value="GOLD_dom"/>
</dbReference>
<keyword evidence="4" id="KW-1185">Reference proteome</keyword>
<dbReference type="EMBL" id="JBHFFA010000006">
    <property type="protein sequence ID" value="KAL2620041.1"/>
    <property type="molecule type" value="Genomic_DNA"/>
</dbReference>
<evidence type="ECO:0000259" key="2">
    <source>
        <dbReference type="PROSITE" id="PS50866"/>
    </source>
</evidence>
<dbReference type="PANTHER" id="PTHR47532">
    <property type="entry name" value="RETINAL-BINDING PROTEIN"/>
    <property type="match status" value="1"/>
</dbReference>
<keyword evidence="1" id="KW-0175">Coiled coil</keyword>
<dbReference type="AlphaFoldDB" id="A0ABD1Y082"/>
<feature type="domain" description="GOLD" evidence="2">
    <location>
        <begin position="335"/>
        <end position="423"/>
    </location>
</feature>
<name>A0ABD1Y082_9MARC</name>
<accession>A0ABD1Y082</accession>
<evidence type="ECO:0000313" key="3">
    <source>
        <dbReference type="EMBL" id="KAL2620041.1"/>
    </source>
</evidence>
<dbReference type="PROSITE" id="PS50866">
    <property type="entry name" value="GOLD"/>
    <property type="match status" value="1"/>
</dbReference>
<dbReference type="Gene3D" id="2.60.120.680">
    <property type="entry name" value="GOLD domain"/>
    <property type="match status" value="1"/>
</dbReference>
<dbReference type="Proteomes" id="UP001605036">
    <property type="component" value="Unassembled WGS sequence"/>
</dbReference>
<evidence type="ECO:0000256" key="1">
    <source>
        <dbReference type="SAM" id="Coils"/>
    </source>
</evidence>
<organism evidence="3 4">
    <name type="scientific">Riccia fluitans</name>
    <dbReference type="NCBI Taxonomy" id="41844"/>
    <lineage>
        <taxon>Eukaryota</taxon>
        <taxon>Viridiplantae</taxon>
        <taxon>Streptophyta</taxon>
        <taxon>Embryophyta</taxon>
        <taxon>Marchantiophyta</taxon>
        <taxon>Marchantiopsida</taxon>
        <taxon>Marchantiidae</taxon>
        <taxon>Marchantiales</taxon>
        <taxon>Ricciaceae</taxon>
        <taxon>Riccia</taxon>
    </lineage>
</organism>
<dbReference type="SUPFAM" id="SSF101576">
    <property type="entry name" value="Supernatant protein factor (SPF), C-terminal domain"/>
    <property type="match status" value="1"/>
</dbReference>